<dbReference type="Proteomes" id="UP000185622">
    <property type="component" value="Chromosome"/>
</dbReference>
<dbReference type="RefSeq" id="WP_075776783.1">
    <property type="nucleotide sequence ID" value="NZ_CP019437.1"/>
</dbReference>
<reference evidence="2 3" key="1">
    <citation type="submission" date="2017-01" db="EMBL/GenBank/DDBJ databases">
        <title>The complete genome sequence of a sulfur-oxidizing marine bacterium Thioclava sp. 25B10_4T.</title>
        <authorList>
            <person name="Liu Y."/>
            <person name="Lai Q."/>
            <person name="Shao Z."/>
        </authorList>
    </citation>
    <scope>NUCLEOTIDE SEQUENCE [LARGE SCALE GENOMIC DNA]</scope>
    <source>
        <strain evidence="2 3">25B10_4</strain>
    </source>
</reference>
<name>A0ABM6ILF6_9RHOB</name>
<dbReference type="EMBL" id="CP019437">
    <property type="protein sequence ID" value="AQS49624.1"/>
    <property type="molecule type" value="Genomic_DNA"/>
</dbReference>
<protein>
    <recommendedName>
        <fullName evidence="4">FlgN protein</fullName>
    </recommendedName>
</protein>
<dbReference type="InterPro" id="IPR036679">
    <property type="entry name" value="FlgN-like_sf"/>
</dbReference>
<evidence type="ECO:0000256" key="1">
    <source>
        <dbReference type="SAM" id="MobiDB-lite"/>
    </source>
</evidence>
<keyword evidence="3" id="KW-1185">Reference proteome</keyword>
<proteinExistence type="predicted"/>
<accession>A0ABM6ILF6</accession>
<organism evidence="2 3">
    <name type="scientific">Thioclava nitratireducens</name>
    <dbReference type="NCBI Taxonomy" id="1915078"/>
    <lineage>
        <taxon>Bacteria</taxon>
        <taxon>Pseudomonadati</taxon>
        <taxon>Pseudomonadota</taxon>
        <taxon>Alphaproteobacteria</taxon>
        <taxon>Rhodobacterales</taxon>
        <taxon>Paracoccaceae</taxon>
        <taxon>Thioclava</taxon>
    </lineage>
</organism>
<evidence type="ECO:0000313" key="2">
    <source>
        <dbReference type="EMBL" id="AQS49624.1"/>
    </source>
</evidence>
<evidence type="ECO:0008006" key="4">
    <source>
        <dbReference type="Google" id="ProtNLM"/>
    </source>
</evidence>
<dbReference type="SUPFAM" id="SSF140566">
    <property type="entry name" value="FlgN-like"/>
    <property type="match status" value="1"/>
</dbReference>
<evidence type="ECO:0000313" key="3">
    <source>
        <dbReference type="Proteomes" id="UP000185622"/>
    </source>
</evidence>
<feature type="region of interest" description="Disordered" evidence="1">
    <location>
        <begin position="91"/>
        <end position="112"/>
    </location>
</feature>
<gene>
    <name evidence="2" type="ORF">BMG03_18855</name>
</gene>
<sequence length="112" mass="12446">MPETNAAEELISLLRLEREAIRSAEFSDLIALSDRKERAMAALTKPDRGRVEQIQALARENQVLLASALEGVRAAQARLEVIVAAAKGFDSYDREGRPQPIRRGSADFERRA</sequence>